<protein>
    <submittedName>
        <fullName evidence="2">DUF3987 domain-containing protein</fullName>
    </submittedName>
</protein>
<dbReference type="Pfam" id="PF13148">
    <property type="entry name" value="DUF3987"/>
    <property type="match status" value="1"/>
</dbReference>
<sequence>MVTEEKSILDVTNSGWFGAPKPGLISTVPNSEPYPIDAFHEIVRDAVSEVHEYVKAPIPMVACSALTQMALVTQSLADVARDTRLISPCSLYSIVTAQSGERKTAVDGSFSHGIRQWESEQREEQLLYYRRGRAMQATLNERKQACIKKIGALEAKSGQQSEMERKELESRLMELEDQATQLFIDPIPHLYYEDTTTEGLIKSLGSGYPTAMINSSEGGVILGGHSMKDENALQFLAVANKLWDGDPIKQTRKQAGAIDVIGRRFSLSIQIQPDFFEKITEKGGRGSGFLARALLASPDSLMGTRFYTIPPTHMLGLDRFNLRARELLSLPLPVNDQYELQPPTMKLSKAAHRAWVDYYNSVEKELGVYGDYELVKDVGSKSAENAARIACVIQIWAEGPGGEITIDHMTSGIAVAAWHLAEASRIFFDSNKPQEISDAEQMSHWLISHATTLTRKDGTPLMDEQGRVSPAEILRFGPHQLRNQQRRDLALIELMADGINHIRYIKEGKRKLIQVNPWLLNNGIPKNSNS</sequence>
<feature type="coiled-coil region" evidence="1">
    <location>
        <begin position="158"/>
        <end position="185"/>
    </location>
</feature>
<dbReference type="AlphaFoldDB" id="A0A9E4TUY1"/>
<dbReference type="InterPro" id="IPR025048">
    <property type="entry name" value="DUF3987"/>
</dbReference>
<gene>
    <name evidence="2" type="ORF">JAY77_19355</name>
</gene>
<evidence type="ECO:0000313" key="2">
    <source>
        <dbReference type="EMBL" id="MCG7980291.1"/>
    </source>
</evidence>
<name>A0A9E4TUY1_9GAMM</name>
<dbReference type="EMBL" id="JAEPCR010000119">
    <property type="protein sequence ID" value="MCG7980291.1"/>
    <property type="molecule type" value="Genomic_DNA"/>
</dbReference>
<evidence type="ECO:0000313" key="3">
    <source>
        <dbReference type="Proteomes" id="UP000886674"/>
    </source>
</evidence>
<organism evidence="2 3">
    <name type="scientific">Candidatus Thiodiazotropha taylori</name>
    <dbReference type="NCBI Taxonomy" id="2792791"/>
    <lineage>
        <taxon>Bacteria</taxon>
        <taxon>Pseudomonadati</taxon>
        <taxon>Pseudomonadota</taxon>
        <taxon>Gammaproteobacteria</taxon>
        <taxon>Chromatiales</taxon>
        <taxon>Sedimenticolaceae</taxon>
        <taxon>Candidatus Thiodiazotropha</taxon>
    </lineage>
</organism>
<comment type="caution">
    <text evidence="2">The sequence shown here is derived from an EMBL/GenBank/DDBJ whole genome shotgun (WGS) entry which is preliminary data.</text>
</comment>
<accession>A0A9E4TUY1</accession>
<reference evidence="2" key="1">
    <citation type="journal article" date="2021" name="Proc. Natl. Acad. Sci. U.S.A.">
        <title>Global biogeography of chemosynthetic symbionts reveals both localized and globally distributed symbiont groups. .</title>
        <authorList>
            <person name="Osvatic J.T."/>
            <person name="Wilkins L.G.E."/>
            <person name="Leibrecht L."/>
            <person name="Leray M."/>
            <person name="Zauner S."/>
            <person name="Polzin J."/>
            <person name="Camacho Y."/>
            <person name="Gros O."/>
            <person name="van Gils J.A."/>
            <person name="Eisen J.A."/>
            <person name="Petersen J.M."/>
            <person name="Yuen B."/>
        </authorList>
    </citation>
    <scope>NUCLEOTIDE SEQUENCE</scope>
    <source>
        <strain evidence="2">MAGclacostrist055</strain>
    </source>
</reference>
<dbReference type="Proteomes" id="UP000886674">
    <property type="component" value="Unassembled WGS sequence"/>
</dbReference>
<proteinExistence type="predicted"/>
<keyword evidence="1" id="KW-0175">Coiled coil</keyword>
<evidence type="ECO:0000256" key="1">
    <source>
        <dbReference type="SAM" id="Coils"/>
    </source>
</evidence>